<dbReference type="Pfam" id="PF00072">
    <property type="entry name" value="Response_reg"/>
    <property type="match status" value="1"/>
</dbReference>
<dbReference type="KEGG" id="npz:ACX27_22435"/>
<reference evidence="5" key="1">
    <citation type="submission" date="2015-07" db="EMBL/GenBank/DDBJ databases">
        <title>Genome Of Nitrogen-Fixing Cyanobacterium Nostoc piscinale CENA21 From Solimoes/Amazon River Floodplain Sediments And Comparative Genomics To Uncover Biosynthetic Natural Products Potential.</title>
        <authorList>
            <person name="Leao T.F."/>
            <person name="Leao P.N."/>
            <person name="Guimaraes P.I."/>
            <person name="de Melo A.G.C."/>
            <person name="Ramos R.T.J."/>
            <person name="Silva A."/>
            <person name="Fiore M.F."/>
            <person name="Schneider M.P.C."/>
        </authorList>
    </citation>
    <scope>NUCLEOTIDE SEQUENCE [LARGE SCALE GENOMIC DNA]</scope>
    <source>
        <strain evidence="5">CENA21</strain>
    </source>
</reference>
<dbReference type="AlphaFoldDB" id="A0A0M4SZL2"/>
<feature type="domain" description="Response regulatory" evidence="3">
    <location>
        <begin position="5"/>
        <end position="122"/>
    </location>
</feature>
<dbReference type="PANTHER" id="PTHR44591">
    <property type="entry name" value="STRESS RESPONSE REGULATOR PROTEIN 1"/>
    <property type="match status" value="1"/>
</dbReference>
<feature type="modified residue" description="4-aspartylphosphate" evidence="2">
    <location>
        <position position="55"/>
    </location>
</feature>
<evidence type="ECO:0000313" key="4">
    <source>
        <dbReference type="EMBL" id="ALF54959.1"/>
    </source>
</evidence>
<accession>A0A0M4SZL2</accession>
<dbReference type="GO" id="GO:0000160">
    <property type="term" value="P:phosphorelay signal transduction system"/>
    <property type="evidence" value="ECO:0007669"/>
    <property type="project" value="InterPro"/>
</dbReference>
<dbReference type="GO" id="GO:0016301">
    <property type="term" value="F:kinase activity"/>
    <property type="evidence" value="ECO:0007669"/>
    <property type="project" value="UniProtKB-KW"/>
</dbReference>
<dbReference type="PATRIC" id="fig|224013.5.peg.5377"/>
<dbReference type="PANTHER" id="PTHR44591:SF3">
    <property type="entry name" value="RESPONSE REGULATORY DOMAIN-CONTAINING PROTEIN"/>
    <property type="match status" value="1"/>
</dbReference>
<dbReference type="InterPro" id="IPR050595">
    <property type="entry name" value="Bact_response_regulator"/>
</dbReference>
<keyword evidence="5" id="KW-1185">Reference proteome</keyword>
<dbReference type="InterPro" id="IPR001789">
    <property type="entry name" value="Sig_transdc_resp-reg_receiver"/>
</dbReference>
<reference evidence="4 5" key="2">
    <citation type="journal article" date="2016" name="Genome Announc.">
        <title>Draft Genome Sequence of the N2-Fixing Cyanobacterium Nostoc piscinale CENA21, Isolated from the Brazilian Amazon Floodplain.</title>
        <authorList>
            <person name="Leao T."/>
            <person name="Guimaraes P.I."/>
            <person name="de Melo A.G."/>
            <person name="Ramos R.T."/>
            <person name="Leao P.N."/>
            <person name="Silva A."/>
            <person name="Fiore M.F."/>
            <person name="Schneider M.P."/>
        </authorList>
    </citation>
    <scope>NUCLEOTIDE SEQUENCE [LARGE SCALE GENOMIC DNA]</scope>
    <source>
        <strain evidence="4 5">CENA21</strain>
    </source>
</reference>
<evidence type="ECO:0000256" key="2">
    <source>
        <dbReference type="PROSITE-ProRule" id="PRU00169"/>
    </source>
</evidence>
<evidence type="ECO:0000313" key="5">
    <source>
        <dbReference type="Proteomes" id="UP000062645"/>
    </source>
</evidence>
<protein>
    <submittedName>
        <fullName evidence="4">Histidine kinase</fullName>
    </submittedName>
</protein>
<dbReference type="Proteomes" id="UP000062645">
    <property type="component" value="Chromosome"/>
</dbReference>
<keyword evidence="4" id="KW-0418">Kinase</keyword>
<dbReference type="STRING" id="224013.ACX27_22435"/>
<dbReference type="OrthoDB" id="487748at2"/>
<proteinExistence type="predicted"/>
<dbReference type="RefSeq" id="WP_062295689.1">
    <property type="nucleotide sequence ID" value="NZ_CP012036.1"/>
</dbReference>
<gene>
    <name evidence="4" type="ORF">ACX27_22435</name>
</gene>
<keyword evidence="4" id="KW-0808">Transferase</keyword>
<dbReference type="Gene3D" id="3.40.50.2300">
    <property type="match status" value="1"/>
</dbReference>
<dbReference type="InterPro" id="IPR011006">
    <property type="entry name" value="CheY-like_superfamily"/>
</dbReference>
<dbReference type="SUPFAM" id="SSF52172">
    <property type="entry name" value="CheY-like"/>
    <property type="match status" value="1"/>
</dbReference>
<dbReference type="SMART" id="SM00448">
    <property type="entry name" value="REC"/>
    <property type="match status" value="1"/>
</dbReference>
<organism evidence="4 5">
    <name type="scientific">Nostoc piscinale CENA21</name>
    <dbReference type="NCBI Taxonomy" id="224013"/>
    <lineage>
        <taxon>Bacteria</taxon>
        <taxon>Bacillati</taxon>
        <taxon>Cyanobacteriota</taxon>
        <taxon>Cyanophyceae</taxon>
        <taxon>Nostocales</taxon>
        <taxon>Nostocaceae</taxon>
        <taxon>Nostoc</taxon>
    </lineage>
</organism>
<dbReference type="PROSITE" id="PS50110">
    <property type="entry name" value="RESPONSE_REGULATORY"/>
    <property type="match status" value="1"/>
</dbReference>
<keyword evidence="1 2" id="KW-0597">Phosphoprotein</keyword>
<dbReference type="EMBL" id="CP012036">
    <property type="protein sequence ID" value="ALF54959.1"/>
    <property type="molecule type" value="Genomic_DNA"/>
</dbReference>
<sequence length="134" mass="14992">MTIKTILLIDDEPTIRELVQICLHDLVGWKVITAASAQAALQHLEIESPDAILLDVVMPGMDVNTFLYRFHERHSTKLIPIIFLSVIADWFTSQQLQQLGVVKAIAKPFNPLTLPDQIICALGWSVQSECESVL</sequence>
<evidence type="ECO:0000256" key="1">
    <source>
        <dbReference type="ARBA" id="ARBA00022553"/>
    </source>
</evidence>
<evidence type="ECO:0000259" key="3">
    <source>
        <dbReference type="PROSITE" id="PS50110"/>
    </source>
</evidence>
<name>A0A0M4SZL2_9NOSO</name>